<comment type="caution">
    <text evidence="2">The sequence shown here is derived from an EMBL/GenBank/DDBJ whole genome shotgun (WGS) entry which is preliminary data.</text>
</comment>
<gene>
    <name evidence="2" type="ORF">EV421DRAFT_1114510</name>
</gene>
<name>A0AA39MJX7_9AGAR</name>
<evidence type="ECO:0000313" key="3">
    <source>
        <dbReference type="Proteomes" id="UP001175226"/>
    </source>
</evidence>
<accession>A0AA39MJX7</accession>
<reference evidence="2" key="1">
    <citation type="submission" date="2023-06" db="EMBL/GenBank/DDBJ databases">
        <authorList>
            <consortium name="Lawrence Berkeley National Laboratory"/>
            <person name="Ahrendt S."/>
            <person name="Sahu N."/>
            <person name="Indic B."/>
            <person name="Wong-Bajracharya J."/>
            <person name="Merenyi Z."/>
            <person name="Ke H.-M."/>
            <person name="Monk M."/>
            <person name="Kocsube S."/>
            <person name="Drula E."/>
            <person name="Lipzen A."/>
            <person name="Balint B."/>
            <person name="Henrissat B."/>
            <person name="Andreopoulos B."/>
            <person name="Martin F.M."/>
            <person name="Harder C.B."/>
            <person name="Rigling D."/>
            <person name="Ford K.L."/>
            <person name="Foster G.D."/>
            <person name="Pangilinan J."/>
            <person name="Papanicolaou A."/>
            <person name="Barry K."/>
            <person name="LaButti K."/>
            <person name="Viragh M."/>
            <person name="Koriabine M."/>
            <person name="Yan M."/>
            <person name="Riley R."/>
            <person name="Champramary S."/>
            <person name="Plett K.L."/>
            <person name="Tsai I.J."/>
            <person name="Slot J."/>
            <person name="Sipos G."/>
            <person name="Plett J."/>
            <person name="Nagy L.G."/>
            <person name="Grigoriev I.V."/>
        </authorList>
    </citation>
    <scope>NUCLEOTIDE SEQUENCE</scope>
    <source>
        <strain evidence="2">FPL87.14</strain>
    </source>
</reference>
<feature type="signal peptide" evidence="1">
    <location>
        <begin position="1"/>
        <end position="39"/>
    </location>
</feature>
<dbReference type="AlphaFoldDB" id="A0AA39MJX7"/>
<proteinExistence type="predicted"/>
<sequence length="100" mass="11108">MFTSVLAAVRPSTKPVWCSGRRLLLILLFSAMSSRRVFGTMGSLQSITVQPNQLECCVSVSNVNTPLSTYSQTAFLRSRAYHHLSRTPSRNAPSDPHLRN</sequence>
<dbReference type="Proteomes" id="UP001175226">
    <property type="component" value="Unassembled WGS sequence"/>
</dbReference>
<keyword evidence="3" id="KW-1185">Reference proteome</keyword>
<organism evidence="2 3">
    <name type="scientific">Armillaria borealis</name>
    <dbReference type="NCBI Taxonomy" id="47425"/>
    <lineage>
        <taxon>Eukaryota</taxon>
        <taxon>Fungi</taxon>
        <taxon>Dikarya</taxon>
        <taxon>Basidiomycota</taxon>
        <taxon>Agaricomycotina</taxon>
        <taxon>Agaricomycetes</taxon>
        <taxon>Agaricomycetidae</taxon>
        <taxon>Agaricales</taxon>
        <taxon>Marasmiineae</taxon>
        <taxon>Physalacriaceae</taxon>
        <taxon>Armillaria</taxon>
    </lineage>
</organism>
<evidence type="ECO:0008006" key="4">
    <source>
        <dbReference type="Google" id="ProtNLM"/>
    </source>
</evidence>
<feature type="chain" id="PRO_5041440979" description="Secreted protein" evidence="1">
    <location>
        <begin position="40"/>
        <end position="100"/>
    </location>
</feature>
<dbReference type="EMBL" id="JAUEPT010000054">
    <property type="protein sequence ID" value="KAK0436608.1"/>
    <property type="molecule type" value="Genomic_DNA"/>
</dbReference>
<evidence type="ECO:0000256" key="1">
    <source>
        <dbReference type="SAM" id="SignalP"/>
    </source>
</evidence>
<evidence type="ECO:0000313" key="2">
    <source>
        <dbReference type="EMBL" id="KAK0436608.1"/>
    </source>
</evidence>
<protein>
    <recommendedName>
        <fullName evidence="4">Secreted protein</fullName>
    </recommendedName>
</protein>
<keyword evidence="1" id="KW-0732">Signal</keyword>